<dbReference type="AlphaFoldDB" id="A0A0F4PT50"/>
<dbReference type="RefSeq" id="WP_045980581.1">
    <property type="nucleotide sequence ID" value="NZ_JXXY01000022.1"/>
</dbReference>
<evidence type="ECO:0008006" key="4">
    <source>
        <dbReference type="Google" id="ProtNLM"/>
    </source>
</evidence>
<keyword evidence="1" id="KW-0732">Signal</keyword>
<name>A0A0F4PT50_9GAMM</name>
<evidence type="ECO:0000313" key="3">
    <source>
        <dbReference type="Proteomes" id="UP000033664"/>
    </source>
</evidence>
<dbReference type="Pfam" id="PF11019">
    <property type="entry name" value="DUF2608"/>
    <property type="match status" value="1"/>
</dbReference>
<evidence type="ECO:0000256" key="1">
    <source>
        <dbReference type="ARBA" id="ARBA00022729"/>
    </source>
</evidence>
<accession>A0A0F4PT50</accession>
<dbReference type="PATRIC" id="fig|151081.8.peg.3652"/>
<dbReference type="InterPro" id="IPR022565">
    <property type="entry name" value="DUF2608"/>
</dbReference>
<organism evidence="2 3">
    <name type="scientific">Pseudoalteromonas ruthenica</name>
    <dbReference type="NCBI Taxonomy" id="151081"/>
    <lineage>
        <taxon>Bacteria</taxon>
        <taxon>Pseudomonadati</taxon>
        <taxon>Pseudomonadota</taxon>
        <taxon>Gammaproteobacteria</taxon>
        <taxon>Alteromonadales</taxon>
        <taxon>Pseudoalteromonadaceae</taxon>
        <taxon>Pseudoalteromonas</taxon>
    </lineage>
</organism>
<dbReference type="GeneID" id="58229373"/>
<comment type="caution">
    <text evidence="2">The sequence shown here is derived from an EMBL/GenBank/DDBJ whole genome shotgun (WGS) entry which is preliminary data.</text>
</comment>
<sequence length="320" mass="35398">MRFLSLTYYALLTGIATLTLSTHVYAESAKSILTTDSFAMLEQQVMQWGEPENTLVVMDNDDTLTMIACADDQSSSECQYLGGAAWYAWQSELVTAQSAPRVADTSLELIEASDLLFALNTMVYTRDNVPAILARLSSQGVRLMVETARGNQTISATEDQFTDLTLPDGGNLLSFFATHAPKFAGLASKASPYSSCDSDSQRRISYRQGVMYLAGQDKGKNLLCFVIQYNDTLSPDKQIRNIAFIDDTLENVESINHAFATQAQFNVAAYHYTALAAHKAALTQGPMAKKHQAKATERWCKVIKTMTKELIKPSYTRECR</sequence>
<dbReference type="OrthoDB" id="7170926at2"/>
<keyword evidence="3" id="KW-1185">Reference proteome</keyword>
<dbReference type="EMBL" id="JXXZ01000010">
    <property type="protein sequence ID" value="KJY98602.1"/>
    <property type="molecule type" value="Genomic_DNA"/>
</dbReference>
<evidence type="ECO:0000313" key="2">
    <source>
        <dbReference type="EMBL" id="KJY98602.1"/>
    </source>
</evidence>
<reference evidence="2 3" key="1">
    <citation type="journal article" date="2015" name="BMC Genomics">
        <title>Genome mining reveals unlocked bioactive potential of marine Gram-negative bacteria.</title>
        <authorList>
            <person name="Machado H."/>
            <person name="Sonnenschein E.C."/>
            <person name="Melchiorsen J."/>
            <person name="Gram L."/>
        </authorList>
    </citation>
    <scope>NUCLEOTIDE SEQUENCE [LARGE SCALE GENOMIC DNA]</scope>
    <source>
        <strain evidence="2 3">S3137</strain>
    </source>
</reference>
<gene>
    <name evidence="2" type="ORF">TW72_12805</name>
</gene>
<dbReference type="Proteomes" id="UP000033664">
    <property type="component" value="Unassembled WGS sequence"/>
</dbReference>
<protein>
    <recommendedName>
        <fullName evidence="4">DUF2608 domain-containing protein</fullName>
    </recommendedName>
</protein>
<proteinExistence type="predicted"/>